<comment type="subcellular location">
    <subcellularLocation>
        <location evidence="2">Mitochondrion inner membrane</location>
        <topology evidence="2">Peripheral membrane protein</topology>
        <orientation evidence="2">Matrix side</orientation>
    </subcellularLocation>
</comment>
<dbReference type="Pfam" id="PF07347">
    <property type="entry name" value="CI-B14_5a"/>
    <property type="match status" value="1"/>
</dbReference>
<name>A0A834JDK5_VESVU</name>
<evidence type="ECO:0000256" key="12">
    <source>
        <dbReference type="ARBA" id="ARBA00023136"/>
    </source>
</evidence>
<evidence type="ECO:0000256" key="10">
    <source>
        <dbReference type="ARBA" id="ARBA00022990"/>
    </source>
</evidence>
<evidence type="ECO:0000256" key="2">
    <source>
        <dbReference type="ARBA" id="ARBA00004443"/>
    </source>
</evidence>
<organism evidence="15 16">
    <name type="scientific">Vespula vulgaris</name>
    <name type="common">Yellow jacket</name>
    <name type="synonym">Wasp</name>
    <dbReference type="NCBI Taxonomy" id="7454"/>
    <lineage>
        <taxon>Eukaryota</taxon>
        <taxon>Metazoa</taxon>
        <taxon>Ecdysozoa</taxon>
        <taxon>Arthropoda</taxon>
        <taxon>Hexapoda</taxon>
        <taxon>Insecta</taxon>
        <taxon>Pterygota</taxon>
        <taxon>Neoptera</taxon>
        <taxon>Endopterygota</taxon>
        <taxon>Hymenoptera</taxon>
        <taxon>Apocrita</taxon>
        <taxon>Aculeata</taxon>
        <taxon>Vespoidea</taxon>
        <taxon>Vespidae</taxon>
        <taxon>Vespinae</taxon>
        <taxon>Vespula</taxon>
    </lineage>
</organism>
<dbReference type="PANTHER" id="PTHR12485">
    <property type="entry name" value="NADH-UBIQUINONE OXIDOREDUCTASE SUBUNIT B"/>
    <property type="match status" value="1"/>
</dbReference>
<keyword evidence="9" id="KW-0249">Electron transport</keyword>
<protein>
    <recommendedName>
        <fullName evidence="5">NADH dehydrogenase [ubiquinone] 1 alpha subcomplex subunit 7</fullName>
    </recommendedName>
    <alternativeName>
        <fullName evidence="14">Complex I-B14.5a</fullName>
    </alternativeName>
    <alternativeName>
        <fullName evidence="13">NADH-ubiquinone oxidoreductase subunit B14.5a</fullName>
    </alternativeName>
</protein>
<evidence type="ECO:0000256" key="6">
    <source>
        <dbReference type="ARBA" id="ARBA00022448"/>
    </source>
</evidence>
<sequence>MAEHRVVTPFIEKLRSFLRGRKVIPQLRYADLTSARTQPPPEIPGGPYHKISKIYYYTHDARREVEPPIEIFVDKQITAGSEKKAIGPNDTTPGKLFPWS</sequence>
<keyword evidence="8" id="KW-0999">Mitochondrion inner membrane</keyword>
<evidence type="ECO:0000256" key="11">
    <source>
        <dbReference type="ARBA" id="ARBA00023128"/>
    </source>
</evidence>
<evidence type="ECO:0000256" key="14">
    <source>
        <dbReference type="ARBA" id="ARBA00033401"/>
    </source>
</evidence>
<evidence type="ECO:0000256" key="8">
    <source>
        <dbReference type="ARBA" id="ARBA00022792"/>
    </source>
</evidence>
<gene>
    <name evidence="15" type="ORF">HZH66_012210</name>
</gene>
<dbReference type="PANTHER" id="PTHR12485:SF1">
    <property type="entry name" value="NADH DEHYDROGENASE [UBIQUINONE] 1 ALPHA SUBCOMPLEX SUBUNIT 7"/>
    <property type="match status" value="1"/>
</dbReference>
<dbReference type="GO" id="GO:0006120">
    <property type="term" value="P:mitochondrial electron transport, NADH to ubiquinone"/>
    <property type="evidence" value="ECO:0007669"/>
    <property type="project" value="TreeGrafter"/>
</dbReference>
<dbReference type="InterPro" id="IPR009947">
    <property type="entry name" value="NDUA7"/>
</dbReference>
<evidence type="ECO:0000256" key="7">
    <source>
        <dbReference type="ARBA" id="ARBA00022660"/>
    </source>
</evidence>
<evidence type="ECO:0000256" key="13">
    <source>
        <dbReference type="ARBA" id="ARBA00030360"/>
    </source>
</evidence>
<keyword evidence="16" id="KW-1185">Reference proteome</keyword>
<comment type="function">
    <text evidence="1">Accessory subunit of the mitochondrial membrane respiratory chain NADH dehydrogenase (Complex I), that is believed not to be involved in catalysis. Complex I functions in the transfer of electrons from NADH to the respiratory chain. The immediate electron acceptor for the enzyme is believed to be ubiquinone.</text>
</comment>
<dbReference type="GO" id="GO:0005743">
    <property type="term" value="C:mitochondrial inner membrane"/>
    <property type="evidence" value="ECO:0007669"/>
    <property type="project" value="UniProtKB-SubCell"/>
</dbReference>
<keyword evidence="7" id="KW-0679">Respiratory chain</keyword>
<keyword evidence="11" id="KW-0496">Mitochondrion</keyword>
<evidence type="ECO:0000313" key="16">
    <source>
        <dbReference type="Proteomes" id="UP000614350"/>
    </source>
</evidence>
<keyword evidence="10" id="KW-0007">Acetylation</keyword>
<evidence type="ECO:0000256" key="1">
    <source>
        <dbReference type="ARBA" id="ARBA00003195"/>
    </source>
</evidence>
<reference evidence="15" key="1">
    <citation type="journal article" date="2020" name="G3 (Bethesda)">
        <title>High-Quality Assemblies for Three Invasive Social Wasps from the &lt;i&gt;Vespula&lt;/i&gt; Genus.</title>
        <authorList>
            <person name="Harrop T.W.R."/>
            <person name="Guhlin J."/>
            <person name="McLaughlin G.M."/>
            <person name="Permina E."/>
            <person name="Stockwell P."/>
            <person name="Gilligan J."/>
            <person name="Le Lec M.F."/>
            <person name="Gruber M.A.M."/>
            <person name="Quinn O."/>
            <person name="Lovegrove M."/>
            <person name="Duncan E.J."/>
            <person name="Remnant E.J."/>
            <person name="Van Eeckhoven J."/>
            <person name="Graham B."/>
            <person name="Knapp R.A."/>
            <person name="Langford K.W."/>
            <person name="Kronenberg Z."/>
            <person name="Press M.O."/>
            <person name="Eacker S.M."/>
            <person name="Wilson-Rankin E.E."/>
            <person name="Purcell J."/>
            <person name="Lester P.J."/>
            <person name="Dearden P.K."/>
        </authorList>
    </citation>
    <scope>NUCLEOTIDE SEQUENCE</scope>
    <source>
        <strain evidence="15">Marl-1</strain>
    </source>
</reference>
<proteinExistence type="inferred from homology"/>
<dbReference type="AlphaFoldDB" id="A0A834JDK5"/>
<keyword evidence="12" id="KW-0472">Membrane</keyword>
<dbReference type="EMBL" id="JACSEA010000015">
    <property type="protein sequence ID" value="KAF7385124.1"/>
    <property type="molecule type" value="Genomic_DNA"/>
</dbReference>
<evidence type="ECO:0000256" key="9">
    <source>
        <dbReference type="ARBA" id="ARBA00022982"/>
    </source>
</evidence>
<evidence type="ECO:0000256" key="3">
    <source>
        <dbReference type="ARBA" id="ARBA00005482"/>
    </source>
</evidence>
<comment type="similarity">
    <text evidence="3">Belongs to the complex I NDUFA7 subunit family.</text>
</comment>
<comment type="subunit">
    <text evidence="4">Complex I is composed of 45 different subunits.</text>
</comment>
<evidence type="ECO:0000256" key="5">
    <source>
        <dbReference type="ARBA" id="ARBA00016383"/>
    </source>
</evidence>
<dbReference type="Proteomes" id="UP000614350">
    <property type="component" value="Unassembled WGS sequence"/>
</dbReference>
<accession>A0A834JDK5</accession>
<keyword evidence="6" id="KW-0813">Transport</keyword>
<comment type="caution">
    <text evidence="15">The sequence shown here is derived from an EMBL/GenBank/DDBJ whole genome shotgun (WGS) entry which is preliminary data.</text>
</comment>
<evidence type="ECO:0000313" key="15">
    <source>
        <dbReference type="EMBL" id="KAF7385124.1"/>
    </source>
</evidence>
<evidence type="ECO:0000256" key="4">
    <source>
        <dbReference type="ARBA" id="ARBA00011533"/>
    </source>
</evidence>